<dbReference type="InterPro" id="IPR001680">
    <property type="entry name" value="WD40_rpt"/>
</dbReference>
<feature type="region of interest" description="Disordered" evidence="4">
    <location>
        <begin position="410"/>
        <end position="434"/>
    </location>
</feature>
<evidence type="ECO:0000256" key="4">
    <source>
        <dbReference type="SAM" id="MobiDB-lite"/>
    </source>
</evidence>
<dbReference type="SUPFAM" id="SSF50978">
    <property type="entry name" value="WD40 repeat-like"/>
    <property type="match status" value="1"/>
</dbReference>
<dbReference type="PANTHER" id="PTHR44019:SF8">
    <property type="entry name" value="POC1 CENTRIOLAR PROTEIN HOMOLOG"/>
    <property type="match status" value="1"/>
</dbReference>
<evidence type="ECO:0000313" key="6">
    <source>
        <dbReference type="Proteomes" id="UP000239649"/>
    </source>
</evidence>
<feature type="repeat" description="WD" evidence="3">
    <location>
        <begin position="136"/>
        <end position="168"/>
    </location>
</feature>
<keyword evidence="6" id="KW-1185">Reference proteome</keyword>
<dbReference type="Pfam" id="PF00400">
    <property type="entry name" value="WD40"/>
    <property type="match status" value="6"/>
</dbReference>
<dbReference type="EMBL" id="LHPF02000044">
    <property type="protein sequence ID" value="PSC67992.1"/>
    <property type="molecule type" value="Genomic_DNA"/>
</dbReference>
<dbReference type="PROSITE" id="PS50294">
    <property type="entry name" value="WD_REPEATS_REGION"/>
    <property type="match status" value="6"/>
</dbReference>
<dbReference type="PROSITE" id="PS50082">
    <property type="entry name" value="WD_REPEATS_2"/>
    <property type="match status" value="6"/>
</dbReference>
<dbReference type="CDD" id="cd00200">
    <property type="entry name" value="WD40"/>
    <property type="match status" value="1"/>
</dbReference>
<dbReference type="PRINTS" id="PR00320">
    <property type="entry name" value="GPROTEINBRPT"/>
</dbReference>
<protein>
    <submittedName>
        <fullName evidence="5">POC1 centriolar-like protein A-like isoform X1</fullName>
    </submittedName>
</protein>
<keyword evidence="1 3" id="KW-0853">WD repeat</keyword>
<dbReference type="Proteomes" id="UP000239649">
    <property type="component" value="Unassembled WGS sequence"/>
</dbReference>
<dbReference type="InterPro" id="IPR015943">
    <property type="entry name" value="WD40/YVTN_repeat-like_dom_sf"/>
</dbReference>
<dbReference type="OrthoDB" id="538223at2759"/>
<reference evidence="5 6" key="1">
    <citation type="journal article" date="2018" name="Plant J.">
        <title>Genome sequences of Chlorella sorokiniana UTEX 1602 and Micractinium conductrix SAG 241.80: implications to maltose excretion by a green alga.</title>
        <authorList>
            <person name="Arriola M.B."/>
            <person name="Velmurugan N."/>
            <person name="Zhang Y."/>
            <person name="Plunkett M.H."/>
            <person name="Hondzo H."/>
            <person name="Barney B.M."/>
        </authorList>
    </citation>
    <scope>NUCLEOTIDE SEQUENCE [LARGE SCALE GENOMIC DNA]</scope>
    <source>
        <strain evidence="5 6">SAG 241.80</strain>
    </source>
</reference>
<comment type="caution">
    <text evidence="5">The sequence shown here is derived from an EMBL/GenBank/DDBJ whole genome shotgun (WGS) entry which is preliminary data.</text>
</comment>
<feature type="repeat" description="WD" evidence="3">
    <location>
        <begin position="263"/>
        <end position="304"/>
    </location>
</feature>
<evidence type="ECO:0000313" key="5">
    <source>
        <dbReference type="EMBL" id="PSC67992.1"/>
    </source>
</evidence>
<feature type="repeat" description="WD" evidence="3">
    <location>
        <begin position="178"/>
        <end position="219"/>
    </location>
</feature>
<organism evidence="5 6">
    <name type="scientific">Micractinium conductrix</name>
    <dbReference type="NCBI Taxonomy" id="554055"/>
    <lineage>
        <taxon>Eukaryota</taxon>
        <taxon>Viridiplantae</taxon>
        <taxon>Chlorophyta</taxon>
        <taxon>core chlorophytes</taxon>
        <taxon>Trebouxiophyceae</taxon>
        <taxon>Chlorellales</taxon>
        <taxon>Chlorellaceae</taxon>
        <taxon>Chlorella clade</taxon>
        <taxon>Micractinium</taxon>
    </lineage>
</organism>
<accession>A0A2P6V1L9</accession>
<evidence type="ECO:0000256" key="3">
    <source>
        <dbReference type="PROSITE-ProRule" id="PRU00221"/>
    </source>
</evidence>
<sequence length="554" mass="58283">MAAAAAMPAQDPALERVFRGHRGAVTSVAFCGPSLKQARVVGCAAAVARASPATCLPRATQRSALPPVVQAVSGSVEGDLMVWNFAPKMRAFRYLGHGGAVTSVAYDATHHLVASTSADKTVRLWRPTAEGRSTVLKAHTAAVRACAFSRDGAMLATCSDDKTVKVWSAPQQRFLCSLSGHTNWVRTVELSPDARLAVSGGDDRTARVWDLEARTAVSSFEELDGGAVHVARFHPDGNCVATGGSDGCLKLWDLRSGRLIQYYEAHTGAVTGATFHPSGNFLLSSSMDGTLKIWDLQEGALFYTLHGHEGPTLGVGWSPAGDHFASAGADGQVMTWRTNFDACLDSTAGAAPGSMQRGCDELANKQLAAWRPAGKGDCSAAAPPAVCAPRPKPTRRPQTAPAPALFLPEAPNGIPAVHAPQQQQRRRRQPQADTMLAPQQGGQWALDAAPLDVDAGVAAVLQRMVQQLDMLTQTVAAMEERVSIGEDRGRRMEAGLAALAAQPQAAAVQPQAAAAQEQSRQQCVPLATAAAALQAEASTLLSWKTRGAQGESQE</sequence>
<dbReference type="InterPro" id="IPR050505">
    <property type="entry name" value="WDR55/POC1"/>
</dbReference>
<dbReference type="InterPro" id="IPR036322">
    <property type="entry name" value="WD40_repeat_dom_sf"/>
</dbReference>
<proteinExistence type="predicted"/>
<evidence type="ECO:0000256" key="2">
    <source>
        <dbReference type="ARBA" id="ARBA00022737"/>
    </source>
</evidence>
<feature type="repeat" description="WD" evidence="3">
    <location>
        <begin position="305"/>
        <end position="346"/>
    </location>
</feature>
<feature type="repeat" description="WD" evidence="3">
    <location>
        <begin position="221"/>
        <end position="262"/>
    </location>
</feature>
<dbReference type="InterPro" id="IPR019775">
    <property type="entry name" value="WD40_repeat_CS"/>
</dbReference>
<dbReference type="PROSITE" id="PS00678">
    <property type="entry name" value="WD_REPEATS_1"/>
    <property type="match status" value="3"/>
</dbReference>
<feature type="repeat" description="WD" evidence="3">
    <location>
        <begin position="94"/>
        <end position="125"/>
    </location>
</feature>
<dbReference type="SMART" id="SM00320">
    <property type="entry name" value="WD40"/>
    <property type="match status" value="7"/>
</dbReference>
<keyword evidence="2" id="KW-0677">Repeat</keyword>
<dbReference type="STRING" id="554055.A0A2P6V1L9"/>
<dbReference type="Gene3D" id="2.130.10.10">
    <property type="entry name" value="YVTN repeat-like/Quinoprotein amine dehydrogenase"/>
    <property type="match status" value="3"/>
</dbReference>
<dbReference type="AlphaFoldDB" id="A0A2P6V1L9"/>
<dbReference type="PANTHER" id="PTHR44019">
    <property type="entry name" value="WD REPEAT-CONTAINING PROTEIN 55"/>
    <property type="match status" value="1"/>
</dbReference>
<dbReference type="InterPro" id="IPR020472">
    <property type="entry name" value="WD40_PAC1"/>
</dbReference>
<evidence type="ECO:0000256" key="1">
    <source>
        <dbReference type="ARBA" id="ARBA00022574"/>
    </source>
</evidence>
<name>A0A2P6V1L9_9CHLO</name>
<gene>
    <name evidence="5" type="ORF">C2E20_8420</name>
</gene>